<name>A0A5J5DYN4_9BIFI</name>
<evidence type="ECO:0000256" key="1">
    <source>
        <dbReference type="SAM" id="SignalP"/>
    </source>
</evidence>
<protein>
    <recommendedName>
        <fullName evidence="6">Secreted protein</fullName>
    </recommendedName>
</protein>
<feature type="signal peptide" evidence="1">
    <location>
        <begin position="1"/>
        <end position="20"/>
    </location>
</feature>
<proteinExistence type="predicted"/>
<dbReference type="RefSeq" id="WP_150354054.1">
    <property type="nucleotide sequence ID" value="NZ_RZNZ01000002.1"/>
</dbReference>
<evidence type="ECO:0000313" key="2">
    <source>
        <dbReference type="EMBL" id="KAA8821943.1"/>
    </source>
</evidence>
<keyword evidence="5" id="KW-1185">Reference proteome</keyword>
<comment type="caution">
    <text evidence="3">The sequence shown here is derived from an EMBL/GenBank/DDBJ whole genome shotgun (WGS) entry which is preliminary data.</text>
</comment>
<dbReference type="OrthoDB" id="9999616at2"/>
<dbReference type="EMBL" id="RZNZ01000002">
    <property type="protein sequence ID" value="KAA8821943.1"/>
    <property type="molecule type" value="Genomic_DNA"/>
</dbReference>
<organism evidence="3 4">
    <name type="scientific">Bifidobacterium vespertilionis</name>
    <dbReference type="NCBI Taxonomy" id="2562524"/>
    <lineage>
        <taxon>Bacteria</taxon>
        <taxon>Bacillati</taxon>
        <taxon>Actinomycetota</taxon>
        <taxon>Actinomycetes</taxon>
        <taxon>Bifidobacteriales</taxon>
        <taxon>Bifidobacteriaceae</taxon>
        <taxon>Bifidobacterium</taxon>
    </lineage>
</organism>
<sequence length="134" mass="14802">MASVAVVLSMSGVLVGGAYASIDAEASTGQAATVYSAQWECDFRQEDTPAPIGDHRYVINNTCDQGLRHWVIIGDDYCFRGQQYRVYPASKSDDWCDWYINYRTPGKVPSISASCVNVDADLSLAINRWGNYFG</sequence>
<evidence type="ECO:0000313" key="3">
    <source>
        <dbReference type="EMBL" id="KAA8823266.1"/>
    </source>
</evidence>
<dbReference type="Proteomes" id="UP000345527">
    <property type="component" value="Unassembled WGS sequence"/>
</dbReference>
<keyword evidence="1" id="KW-0732">Signal</keyword>
<evidence type="ECO:0000313" key="5">
    <source>
        <dbReference type="Proteomes" id="UP000374630"/>
    </source>
</evidence>
<reference evidence="4 5" key="1">
    <citation type="journal article" date="2019" name="Syst. Appl. Microbiol.">
        <title>Characterization of Bifidobacterium species in feaces of the Egyptian fruit bat: Description of B. vespertilionis sp. nov. and B. rousetti sp. nov.</title>
        <authorList>
            <person name="Modesto M."/>
            <person name="Satti M."/>
            <person name="Watanabe K."/>
            <person name="Puglisi E."/>
            <person name="Morelli L."/>
            <person name="Huang C.-H."/>
            <person name="Liou J.-S."/>
            <person name="Miyashita M."/>
            <person name="Tamura T."/>
            <person name="Saito S."/>
            <person name="Mori K."/>
            <person name="Huang L."/>
            <person name="Sciavilla P."/>
            <person name="Sandri C."/>
            <person name="Spiezio C."/>
            <person name="Vitali F."/>
            <person name="Cavalieri D."/>
            <person name="Perpetuini G."/>
            <person name="Tofalo R."/>
            <person name="Bonetti A."/>
            <person name="Arita M."/>
            <person name="Mattarelli P."/>
        </authorList>
    </citation>
    <scope>NUCLEOTIDE SEQUENCE [LARGE SCALE GENOMIC DNA]</scope>
    <source>
        <strain evidence="2 5">RST16</strain>
        <strain evidence="3 4">RST8</strain>
    </source>
</reference>
<dbReference type="Proteomes" id="UP000374630">
    <property type="component" value="Unassembled WGS sequence"/>
</dbReference>
<evidence type="ECO:0008006" key="6">
    <source>
        <dbReference type="Google" id="ProtNLM"/>
    </source>
</evidence>
<evidence type="ECO:0000313" key="4">
    <source>
        <dbReference type="Proteomes" id="UP000345527"/>
    </source>
</evidence>
<accession>A0A5J5DYN4</accession>
<dbReference type="AlphaFoldDB" id="A0A5J5DYN4"/>
<dbReference type="EMBL" id="RZOA01000010">
    <property type="protein sequence ID" value="KAA8823266.1"/>
    <property type="molecule type" value="Genomic_DNA"/>
</dbReference>
<feature type="chain" id="PRO_5038590784" description="Secreted protein" evidence="1">
    <location>
        <begin position="21"/>
        <end position="134"/>
    </location>
</feature>
<gene>
    <name evidence="3" type="ORF">EM848_06125</name>
    <name evidence="2" type="ORF">EMO90_01665</name>
</gene>